<organism evidence="9 10">
    <name type="scientific">Rubripirellula amarantea</name>
    <dbReference type="NCBI Taxonomy" id="2527999"/>
    <lineage>
        <taxon>Bacteria</taxon>
        <taxon>Pseudomonadati</taxon>
        <taxon>Planctomycetota</taxon>
        <taxon>Planctomycetia</taxon>
        <taxon>Pirellulales</taxon>
        <taxon>Pirellulaceae</taxon>
        <taxon>Rubripirellula</taxon>
    </lineage>
</organism>
<accession>A0A5C5WJX7</accession>
<feature type="compositionally biased region" description="Polar residues" evidence="7">
    <location>
        <begin position="1072"/>
        <end position="1089"/>
    </location>
</feature>
<feature type="compositionally biased region" description="Low complexity" evidence="7">
    <location>
        <begin position="1090"/>
        <end position="1105"/>
    </location>
</feature>
<evidence type="ECO:0000256" key="3">
    <source>
        <dbReference type="ARBA" id="ARBA00022729"/>
    </source>
</evidence>
<keyword evidence="9" id="KW-0482">Metalloprotease</keyword>
<dbReference type="AlphaFoldDB" id="A0A5C5WJX7"/>
<keyword evidence="3" id="KW-0732">Signal</keyword>
<dbReference type="Gene3D" id="2.60.40.10">
    <property type="entry name" value="Immunoglobulins"/>
    <property type="match status" value="1"/>
</dbReference>
<evidence type="ECO:0000313" key="9">
    <source>
        <dbReference type="EMBL" id="TWT50415.1"/>
    </source>
</evidence>
<dbReference type="Pfam" id="PF00404">
    <property type="entry name" value="Dockerin_1"/>
    <property type="match status" value="1"/>
</dbReference>
<dbReference type="SUPFAM" id="SSF69304">
    <property type="entry name" value="Tricorn protease N-terminal domain"/>
    <property type="match status" value="1"/>
</dbReference>
<feature type="region of interest" description="Disordered" evidence="7">
    <location>
        <begin position="1"/>
        <end position="32"/>
    </location>
</feature>
<feature type="region of interest" description="Disordered" evidence="7">
    <location>
        <begin position="1035"/>
        <end position="1105"/>
    </location>
</feature>
<dbReference type="PROSITE" id="PS00134">
    <property type="entry name" value="TRYPSIN_HIS"/>
    <property type="match status" value="1"/>
</dbReference>
<evidence type="ECO:0000256" key="4">
    <source>
        <dbReference type="ARBA" id="ARBA00022801"/>
    </source>
</evidence>
<dbReference type="InterPro" id="IPR013783">
    <property type="entry name" value="Ig-like_fold"/>
</dbReference>
<keyword evidence="5 6" id="KW-0720">Serine protease</keyword>
<dbReference type="PANTHER" id="PTHR15462:SF8">
    <property type="entry name" value="SERINE PROTEASE"/>
    <property type="match status" value="1"/>
</dbReference>
<dbReference type="Pfam" id="PF07705">
    <property type="entry name" value="CARDB"/>
    <property type="match status" value="1"/>
</dbReference>
<keyword evidence="4 6" id="KW-0378">Hydrolase</keyword>
<protein>
    <recommendedName>
        <fullName evidence="6">Serine protease</fullName>
        <ecNumber evidence="6">3.4.21.-</ecNumber>
    </recommendedName>
</protein>
<evidence type="ECO:0000313" key="10">
    <source>
        <dbReference type="Proteomes" id="UP000316598"/>
    </source>
</evidence>
<gene>
    <name evidence="9" type="primary">mpr</name>
    <name evidence="9" type="ORF">Pla22_31580</name>
</gene>
<name>A0A5C5WJX7_9BACT</name>
<reference evidence="9 10" key="1">
    <citation type="submission" date="2019-02" db="EMBL/GenBank/DDBJ databases">
        <title>Deep-cultivation of Planctomycetes and their phenomic and genomic characterization uncovers novel biology.</title>
        <authorList>
            <person name="Wiegand S."/>
            <person name="Jogler M."/>
            <person name="Boedeker C."/>
            <person name="Pinto D."/>
            <person name="Vollmers J."/>
            <person name="Rivas-Marin E."/>
            <person name="Kohn T."/>
            <person name="Peeters S.H."/>
            <person name="Heuer A."/>
            <person name="Rast P."/>
            <person name="Oberbeckmann S."/>
            <person name="Bunk B."/>
            <person name="Jeske O."/>
            <person name="Meyerdierks A."/>
            <person name="Storesund J.E."/>
            <person name="Kallscheuer N."/>
            <person name="Luecker S."/>
            <person name="Lage O.M."/>
            <person name="Pohl T."/>
            <person name="Merkel B.J."/>
            <person name="Hornburger P."/>
            <person name="Mueller R.-W."/>
            <person name="Bruemmer F."/>
            <person name="Labrenz M."/>
            <person name="Spormann A.M."/>
            <person name="Op Den Camp H."/>
            <person name="Overmann J."/>
            <person name="Amann R."/>
            <person name="Jetten M.S.M."/>
            <person name="Mascher T."/>
            <person name="Medema M.H."/>
            <person name="Devos D.P."/>
            <person name="Kaster A.-K."/>
            <person name="Ovreas L."/>
            <person name="Rohde M."/>
            <person name="Galperin M.Y."/>
            <person name="Jogler C."/>
        </authorList>
    </citation>
    <scope>NUCLEOTIDE SEQUENCE [LARGE SCALE GENOMIC DNA]</scope>
    <source>
        <strain evidence="9 10">Pla22</strain>
    </source>
</reference>
<dbReference type="Gene3D" id="2.40.10.10">
    <property type="entry name" value="Trypsin-like serine proteases"/>
    <property type="match status" value="2"/>
</dbReference>
<evidence type="ECO:0000259" key="8">
    <source>
        <dbReference type="PROSITE" id="PS50240"/>
    </source>
</evidence>
<dbReference type="GO" id="GO:0008237">
    <property type="term" value="F:metallopeptidase activity"/>
    <property type="evidence" value="ECO:0007669"/>
    <property type="project" value="UniProtKB-KW"/>
</dbReference>
<evidence type="ECO:0000256" key="7">
    <source>
        <dbReference type="SAM" id="MobiDB-lite"/>
    </source>
</evidence>
<dbReference type="InterPro" id="IPR008256">
    <property type="entry name" value="Peptidase_S1B"/>
</dbReference>
<evidence type="ECO:0000256" key="5">
    <source>
        <dbReference type="ARBA" id="ARBA00022825"/>
    </source>
</evidence>
<dbReference type="PROSITE" id="PS50240">
    <property type="entry name" value="TRYPSIN_DOM"/>
    <property type="match status" value="1"/>
</dbReference>
<dbReference type="InterPro" id="IPR000126">
    <property type="entry name" value="V8_ser_AS"/>
</dbReference>
<dbReference type="GO" id="GO:0004553">
    <property type="term" value="F:hydrolase activity, hydrolyzing O-glycosyl compounds"/>
    <property type="evidence" value="ECO:0007669"/>
    <property type="project" value="InterPro"/>
</dbReference>
<dbReference type="InterPro" id="IPR002105">
    <property type="entry name" value="Dockerin_1_rpt"/>
</dbReference>
<dbReference type="OrthoDB" id="1855925at2"/>
<evidence type="ECO:0000256" key="2">
    <source>
        <dbReference type="ARBA" id="ARBA00022670"/>
    </source>
</evidence>
<sequence length="1118" mass="120795">MFFRHDAKRVSSAQKRSTFNGPSRSAPSRSTRRKFEQLEARQLLAADLLDFESLSALQRSELPDATTIVYSKATGGVRYQLPSTDALNENIESDATVESSSLDDSDRFVAGREGIELSFPPGFFPDQTNETVHGADDRIPVNNTLNFPFSSIVRIESSYSDGGGGICTGAIVDANHVLTAGHCVHRAGVGFASDFDIFPAQDEDTKPFGEVDWQTVRSYSGWTNNQNSDHDWALITLDRDIGVYTGWMGRQVRTVSQLVNANLNTAGYPGDLSSNADEMYRAFGSTNAATDFRFFYSGLDGLDTFGGQSGSPMYRYVSSQNERYIVGIHTTGGPTVNGATRLNDDKFDQIDTWIATDVVENPSDNRADLVDFDDYFDTSLASISTSFVRPGESLSVTSYSRNNGVVPTGVFDVTFYASTNSTITTADTELGTVRLASLDPFTGSEATLNVASFPDLPAGEYYIGWRIDSTSLVSEYDEGNNRGILPSRITVADPVVVLDPVEIYFSAITSSGQRELHVTDGTAGGTGLFRDLSGGVASHPRDFTWVEDKLFFTATMPTGERELFKSFGTPATTSLVRNISGSLSSDPQELTAVGNRLYFTALLPNGQRELFRTRGTSSTTVLVDNLGGTRSANPTDLVAVDNELYFTATTTSGQRELHVTSGSRSDTRIVRDLSGGVSSNPTELTRVGNRVFFAATIPSGERELFVTDGTASGTRLARNLSGSTSSNPTNLTAFGNRVYFVATLPNGEREMFFSRGSTSNTNLLANLSGTRSSSPTDLVVADDQLFFVATLADGQKELHVTDGNRSNTQLVTNISGSTNARPLEMIPYGRDVLFTAQMSDGQRELYRSDGTAAGTRRLANVSGSTNSTPRDLVVADNRVFFSARREDIQRELFVYDLLADNLELVRDLSGSQSSNPIELISRQEPDGESLGESTEETSSSNPENTETSTSQSNALTDATDVNADGHISALDALQIVNRLNVSPRGTSVESESSENDDFEDDSEWVAVMDLSGDGRITALDALIVVNRLRVEAPSSPTTVNAIQAPNQSSESTQTDDDVEDPPVSLDSDSAERQQVASFQPASDTPGSPATSQETNSSTSSETSTLTLIDSVFDDWTFE</sequence>
<dbReference type="InterPro" id="IPR009003">
    <property type="entry name" value="Peptidase_S1_PA"/>
</dbReference>
<evidence type="ECO:0000256" key="1">
    <source>
        <dbReference type="ARBA" id="ARBA00008764"/>
    </source>
</evidence>
<comment type="similarity">
    <text evidence="1 6">Belongs to the peptidase S1B family.</text>
</comment>
<dbReference type="InterPro" id="IPR036439">
    <property type="entry name" value="Dockerin_dom_sf"/>
</dbReference>
<dbReference type="InterPro" id="IPR050966">
    <property type="entry name" value="Glutamyl_endopeptidase"/>
</dbReference>
<evidence type="ECO:0000256" key="6">
    <source>
        <dbReference type="RuleBase" id="RU004296"/>
    </source>
</evidence>
<dbReference type="RefSeq" id="WP_146515646.1">
    <property type="nucleotide sequence ID" value="NZ_SJPI01000002.1"/>
</dbReference>
<dbReference type="Proteomes" id="UP000316598">
    <property type="component" value="Unassembled WGS sequence"/>
</dbReference>
<dbReference type="SUPFAM" id="SSF50494">
    <property type="entry name" value="Trypsin-like serine proteases"/>
    <property type="match status" value="1"/>
</dbReference>
<keyword evidence="10" id="KW-1185">Reference proteome</keyword>
<feature type="compositionally biased region" description="Polar residues" evidence="7">
    <location>
        <begin position="11"/>
        <end position="21"/>
    </location>
</feature>
<feature type="compositionally biased region" description="Low complexity" evidence="7">
    <location>
        <begin position="936"/>
        <end position="953"/>
    </location>
</feature>
<dbReference type="EMBL" id="SJPI01000002">
    <property type="protein sequence ID" value="TWT50415.1"/>
    <property type="molecule type" value="Genomic_DNA"/>
</dbReference>
<feature type="compositionally biased region" description="Acidic residues" evidence="7">
    <location>
        <begin position="926"/>
        <end position="935"/>
    </location>
</feature>
<dbReference type="InterPro" id="IPR011635">
    <property type="entry name" value="CARDB"/>
</dbReference>
<dbReference type="PRINTS" id="PR00839">
    <property type="entry name" value="V8PROTEASE"/>
</dbReference>
<dbReference type="Pfam" id="PF00089">
    <property type="entry name" value="Trypsin"/>
    <property type="match status" value="1"/>
</dbReference>
<dbReference type="InterPro" id="IPR001254">
    <property type="entry name" value="Trypsin_dom"/>
</dbReference>
<dbReference type="GO" id="GO:0004252">
    <property type="term" value="F:serine-type endopeptidase activity"/>
    <property type="evidence" value="ECO:0007669"/>
    <property type="project" value="InterPro"/>
</dbReference>
<comment type="caution">
    <text evidence="9">The sequence shown here is derived from an EMBL/GenBank/DDBJ whole genome shotgun (WGS) entry which is preliminary data.</text>
</comment>
<dbReference type="GO" id="GO:0006508">
    <property type="term" value="P:proteolysis"/>
    <property type="evidence" value="ECO:0007669"/>
    <property type="project" value="UniProtKB-KW"/>
</dbReference>
<dbReference type="InterPro" id="IPR018114">
    <property type="entry name" value="TRYPSIN_HIS"/>
</dbReference>
<dbReference type="InterPro" id="IPR043504">
    <property type="entry name" value="Peptidase_S1_PA_chymotrypsin"/>
</dbReference>
<dbReference type="EC" id="3.4.21.-" evidence="6"/>
<feature type="domain" description="Peptidase S1" evidence="8">
    <location>
        <begin position="131"/>
        <end position="359"/>
    </location>
</feature>
<dbReference type="GO" id="GO:0000272">
    <property type="term" value="P:polysaccharide catabolic process"/>
    <property type="evidence" value="ECO:0007669"/>
    <property type="project" value="InterPro"/>
</dbReference>
<dbReference type="PANTHER" id="PTHR15462">
    <property type="entry name" value="SERINE PROTEASE"/>
    <property type="match status" value="1"/>
</dbReference>
<keyword evidence="2 6" id="KW-0645">Protease</keyword>
<dbReference type="Gene3D" id="1.10.1330.10">
    <property type="entry name" value="Dockerin domain"/>
    <property type="match status" value="1"/>
</dbReference>
<feature type="compositionally biased region" description="Polar residues" evidence="7">
    <location>
        <begin position="1035"/>
        <end position="1052"/>
    </location>
</feature>
<proteinExistence type="inferred from homology"/>
<feature type="region of interest" description="Disordered" evidence="7">
    <location>
        <begin position="910"/>
        <end position="953"/>
    </location>
</feature>
<dbReference type="PROSITE" id="PS00673">
    <property type="entry name" value="V8_SER"/>
    <property type="match status" value="1"/>
</dbReference>